<comment type="subcellular location">
    <subcellularLocation>
        <location evidence="1">Membrane</location>
    </subcellularLocation>
</comment>
<dbReference type="InterPro" id="IPR032710">
    <property type="entry name" value="NTF2-like_dom_sf"/>
</dbReference>
<dbReference type="PANTHER" id="PTHR30627:SF25">
    <property type="entry name" value="PENICILLIN-BINDING PROTEIN 3"/>
    <property type="match status" value="1"/>
</dbReference>
<accession>A0A844F883</accession>
<dbReference type="GO" id="GO:0005886">
    <property type="term" value="C:plasma membrane"/>
    <property type="evidence" value="ECO:0007669"/>
    <property type="project" value="TreeGrafter"/>
</dbReference>
<dbReference type="InterPro" id="IPR007887">
    <property type="entry name" value="MecA_N"/>
</dbReference>
<dbReference type="Gene3D" id="3.30.1390.30">
    <property type="entry name" value="Penicillin-binding protein 2a, domain 3"/>
    <property type="match status" value="1"/>
</dbReference>
<evidence type="ECO:0000259" key="4">
    <source>
        <dbReference type="Pfam" id="PF00905"/>
    </source>
</evidence>
<dbReference type="GO" id="GO:0046677">
    <property type="term" value="P:response to antibiotic"/>
    <property type="evidence" value="ECO:0007669"/>
    <property type="project" value="InterPro"/>
</dbReference>
<evidence type="ECO:0000256" key="1">
    <source>
        <dbReference type="ARBA" id="ARBA00004370"/>
    </source>
</evidence>
<dbReference type="SUPFAM" id="SSF54427">
    <property type="entry name" value="NTF2-like"/>
    <property type="match status" value="1"/>
</dbReference>
<comment type="caution">
    <text evidence="7">The sequence shown here is derived from an EMBL/GenBank/DDBJ whole genome shotgun (WGS) entry which is preliminary data.</text>
</comment>
<dbReference type="InterPro" id="IPR050515">
    <property type="entry name" value="Beta-lactam/transpept"/>
</dbReference>
<dbReference type="Proteomes" id="UP000462363">
    <property type="component" value="Unassembled WGS sequence"/>
</dbReference>
<keyword evidence="3" id="KW-0472">Membrane</keyword>
<dbReference type="GeneID" id="62695865"/>
<dbReference type="InterPro" id="IPR036138">
    <property type="entry name" value="PBP_dimer_sf"/>
</dbReference>
<dbReference type="AlphaFoldDB" id="A0A844F883"/>
<dbReference type="SUPFAM" id="SSF56601">
    <property type="entry name" value="beta-lactamase/transpeptidase-like"/>
    <property type="match status" value="1"/>
</dbReference>
<evidence type="ECO:0000259" key="6">
    <source>
        <dbReference type="Pfam" id="PF05223"/>
    </source>
</evidence>
<evidence type="ECO:0000256" key="3">
    <source>
        <dbReference type="ARBA" id="ARBA00023136"/>
    </source>
</evidence>
<dbReference type="SUPFAM" id="SSF56519">
    <property type="entry name" value="Penicillin binding protein dimerisation domain"/>
    <property type="match status" value="1"/>
</dbReference>
<dbReference type="InterPro" id="IPR012338">
    <property type="entry name" value="Beta-lactam/transpept-like"/>
</dbReference>
<feature type="domain" description="Penicillin-binding protein dimerisation" evidence="5">
    <location>
        <begin position="159"/>
        <end position="323"/>
    </location>
</feature>
<dbReference type="Pfam" id="PF03717">
    <property type="entry name" value="PBP_dimer"/>
    <property type="match status" value="1"/>
</dbReference>
<organism evidence="7 8">
    <name type="scientific">Clostridium scindens (strain JCM 10418 / VPI 12708)</name>
    <dbReference type="NCBI Taxonomy" id="29347"/>
    <lineage>
        <taxon>Bacteria</taxon>
        <taxon>Bacillati</taxon>
        <taxon>Bacillota</taxon>
        <taxon>Clostridia</taxon>
        <taxon>Lachnospirales</taxon>
        <taxon>Lachnospiraceae</taxon>
    </lineage>
</organism>
<evidence type="ECO:0000313" key="7">
    <source>
        <dbReference type="EMBL" id="MSS39677.1"/>
    </source>
</evidence>
<gene>
    <name evidence="7" type="ORF">FYJ37_04740</name>
</gene>
<dbReference type="Gene3D" id="3.40.710.10">
    <property type="entry name" value="DD-peptidase/beta-lactamase superfamily"/>
    <property type="match status" value="1"/>
</dbReference>
<evidence type="ECO:0000259" key="5">
    <source>
        <dbReference type="Pfam" id="PF03717"/>
    </source>
</evidence>
<dbReference type="Gene3D" id="3.10.450.100">
    <property type="entry name" value="NTF2-like, domain 1"/>
    <property type="match status" value="1"/>
</dbReference>
<dbReference type="InterPro" id="IPR001460">
    <property type="entry name" value="PCN-bd_Tpept"/>
</dbReference>
<protein>
    <submittedName>
        <fullName evidence="7">Penicillin-binding transpeptidase domain-containing protein</fullName>
    </submittedName>
</protein>
<dbReference type="InterPro" id="IPR005311">
    <property type="entry name" value="PBP_dimer"/>
</dbReference>
<reference evidence="7 8" key="1">
    <citation type="submission" date="2019-08" db="EMBL/GenBank/DDBJ databases">
        <title>In-depth cultivation of the pig gut microbiome towards novel bacterial diversity and tailored functional studies.</title>
        <authorList>
            <person name="Wylensek D."/>
            <person name="Hitch T.C.A."/>
            <person name="Clavel T."/>
        </authorList>
    </citation>
    <scope>NUCLEOTIDE SEQUENCE [LARGE SCALE GENOMIC DNA]</scope>
    <source>
        <strain evidence="7 8">BL-389-WT-3D</strain>
    </source>
</reference>
<feature type="domain" description="NTF2-like N-terminal transpeptidase" evidence="6">
    <location>
        <begin position="36"/>
        <end position="151"/>
    </location>
</feature>
<dbReference type="Pfam" id="PF05223">
    <property type="entry name" value="MecA_N"/>
    <property type="match status" value="1"/>
</dbReference>
<dbReference type="RefSeq" id="WP_004608519.1">
    <property type="nucleotide sequence ID" value="NZ_AP025569.1"/>
</dbReference>
<dbReference type="GO" id="GO:0071972">
    <property type="term" value="F:peptidoglycan L,D-transpeptidase activity"/>
    <property type="evidence" value="ECO:0007669"/>
    <property type="project" value="TreeGrafter"/>
</dbReference>
<feature type="domain" description="Penicillin-binding protein transpeptidase" evidence="4">
    <location>
        <begin position="361"/>
        <end position="666"/>
    </location>
</feature>
<proteinExistence type="inferred from homology"/>
<dbReference type="EMBL" id="VUMB01000007">
    <property type="protein sequence ID" value="MSS39677.1"/>
    <property type="molecule type" value="Genomic_DNA"/>
</dbReference>
<comment type="similarity">
    <text evidence="2">Belongs to the transpeptidase family.</text>
</comment>
<dbReference type="GO" id="GO:0071555">
    <property type="term" value="P:cell wall organization"/>
    <property type="evidence" value="ECO:0007669"/>
    <property type="project" value="TreeGrafter"/>
</dbReference>
<dbReference type="Gene3D" id="3.90.1310.10">
    <property type="entry name" value="Penicillin-binding protein 2a (Domain 2)"/>
    <property type="match status" value="1"/>
</dbReference>
<sequence length="682" mass="74398">MKRKKIIGTMAAILILLIVGAVAVVLVRRPFDAGKPDELLADYFACIEKGAYDKMYGMLDEESKANISKKDFVTRNQKIYEGIEAKNVKISVKDAKKADGGEKVSYLASMDSVAGKIEFENQAMCTRDSYFDEFKLSWDDSLIFPDMKDTDKVSVSTSQAVRGQILDRNGNMLAGPGTAPSVGLVPGKMSENKEADIAQLAGLLGMTEEEINSQLSAAWVTPDSFVPLKTLNSQQSQELTEQLLTIAGVLINDTEVRTYPLGEKAAHLIGYVQSVTAEDLEEHKGEGYTSSSVIGKSGIEGLYEKELKGENGVKISIMTEDGVEKNVVASVDKQDGENIRLTIDSDLQGLVYDQFREDKSCSVAMNPFTGEVLALVSTPAYDDNEFILGMSGERWDQLNNDENKPLYNRFRQVWCPGSSFKPITAGIGLTTGTINPEEDYGSEGLSWQKDESWGDYHVTTLHEYSPVNLENALIYSDNIYFAKAALNIGADNLMKSLKLLGFGQELPFEIKMSQSQYANDGGTIDSEIQLADSGYGQGQILINPLHLATLYTSILNDGNVIRPYLTYSETPKSEVWISQAFSSDAASRVKTALEKVVNTPEGTGYGAHREDIALAGKTGTAEIKADQNDTTGTELGWFGVFTEDAAAQKPVLLMSMVEDVKDRGGSGYVVDKSAAILQGYLP</sequence>
<evidence type="ECO:0000256" key="2">
    <source>
        <dbReference type="ARBA" id="ARBA00007171"/>
    </source>
</evidence>
<dbReference type="GO" id="GO:0008658">
    <property type="term" value="F:penicillin binding"/>
    <property type="evidence" value="ECO:0007669"/>
    <property type="project" value="InterPro"/>
</dbReference>
<dbReference type="Pfam" id="PF00905">
    <property type="entry name" value="Transpeptidase"/>
    <property type="match status" value="1"/>
</dbReference>
<name>A0A844F883_CLOSV</name>
<evidence type="ECO:0000313" key="8">
    <source>
        <dbReference type="Proteomes" id="UP000462363"/>
    </source>
</evidence>
<dbReference type="PANTHER" id="PTHR30627">
    <property type="entry name" value="PEPTIDOGLYCAN D,D-TRANSPEPTIDASE"/>
    <property type="match status" value="1"/>
</dbReference>